<dbReference type="OrthoDB" id="6362633at2759"/>
<dbReference type="GeneID" id="27313704"/>
<protein>
    <recommendedName>
        <fullName evidence="1">Phosphoribulokinase/uridine kinase domain-containing protein</fullName>
    </recommendedName>
</protein>
<dbReference type="PANTHER" id="PTHR10285">
    <property type="entry name" value="URIDINE KINASE"/>
    <property type="match status" value="1"/>
</dbReference>
<dbReference type="EMBL" id="KN847546">
    <property type="protein sequence ID" value="KIW03086.1"/>
    <property type="molecule type" value="Genomic_DNA"/>
</dbReference>
<evidence type="ECO:0000313" key="2">
    <source>
        <dbReference type="EMBL" id="KIW03086.1"/>
    </source>
</evidence>
<dbReference type="STRING" id="253628.A0A0D1XL46"/>
<dbReference type="CDD" id="cd02019">
    <property type="entry name" value="NK"/>
    <property type="match status" value="1"/>
</dbReference>
<dbReference type="Pfam" id="PF00485">
    <property type="entry name" value="PRK"/>
    <property type="match status" value="1"/>
</dbReference>
<name>A0A0D1XL46_9PEZI</name>
<dbReference type="Proteomes" id="UP000053259">
    <property type="component" value="Unassembled WGS sequence"/>
</dbReference>
<gene>
    <name evidence="2" type="ORF">PV09_05731</name>
</gene>
<dbReference type="RefSeq" id="XP_016212955.1">
    <property type="nucleotide sequence ID" value="XM_016359276.1"/>
</dbReference>
<dbReference type="FunCoup" id="A0A0D1XL46">
    <property type="interactions" value="7"/>
</dbReference>
<dbReference type="InterPro" id="IPR006083">
    <property type="entry name" value="PRK/URK"/>
</dbReference>
<dbReference type="AlphaFoldDB" id="A0A0D1XL46"/>
<evidence type="ECO:0000259" key="1">
    <source>
        <dbReference type="Pfam" id="PF00485"/>
    </source>
</evidence>
<dbReference type="SUPFAM" id="SSF52540">
    <property type="entry name" value="P-loop containing nucleoside triphosphate hydrolases"/>
    <property type="match status" value="1"/>
</dbReference>
<dbReference type="VEuPathDB" id="FungiDB:PV09_05731"/>
<keyword evidence="3" id="KW-1185">Reference proteome</keyword>
<dbReference type="GO" id="GO:0005524">
    <property type="term" value="F:ATP binding"/>
    <property type="evidence" value="ECO:0007669"/>
    <property type="project" value="InterPro"/>
</dbReference>
<evidence type="ECO:0000313" key="3">
    <source>
        <dbReference type="Proteomes" id="UP000053259"/>
    </source>
</evidence>
<accession>A0A0D1XL46</accession>
<organism evidence="2 3">
    <name type="scientific">Verruconis gallopava</name>
    <dbReference type="NCBI Taxonomy" id="253628"/>
    <lineage>
        <taxon>Eukaryota</taxon>
        <taxon>Fungi</taxon>
        <taxon>Dikarya</taxon>
        <taxon>Ascomycota</taxon>
        <taxon>Pezizomycotina</taxon>
        <taxon>Dothideomycetes</taxon>
        <taxon>Pleosporomycetidae</taxon>
        <taxon>Venturiales</taxon>
        <taxon>Sympoventuriaceae</taxon>
        <taxon>Verruconis</taxon>
    </lineage>
</organism>
<dbReference type="InterPro" id="IPR027417">
    <property type="entry name" value="P-loop_NTPase"/>
</dbReference>
<feature type="domain" description="Phosphoribulokinase/uridine kinase" evidence="1">
    <location>
        <begin position="30"/>
        <end position="203"/>
    </location>
</feature>
<dbReference type="InParanoid" id="A0A0D1XL46"/>
<dbReference type="GO" id="GO:0016301">
    <property type="term" value="F:kinase activity"/>
    <property type="evidence" value="ECO:0007669"/>
    <property type="project" value="InterPro"/>
</dbReference>
<proteinExistence type="predicted"/>
<reference evidence="2 3" key="1">
    <citation type="submission" date="2015-01" db="EMBL/GenBank/DDBJ databases">
        <title>The Genome Sequence of Ochroconis gallopava CBS43764.</title>
        <authorList>
            <consortium name="The Broad Institute Genomics Platform"/>
            <person name="Cuomo C."/>
            <person name="de Hoog S."/>
            <person name="Gorbushina A."/>
            <person name="Stielow B."/>
            <person name="Teixiera M."/>
            <person name="Abouelleil A."/>
            <person name="Chapman S.B."/>
            <person name="Priest M."/>
            <person name="Young S.K."/>
            <person name="Wortman J."/>
            <person name="Nusbaum C."/>
            <person name="Birren B."/>
        </authorList>
    </citation>
    <scope>NUCLEOTIDE SEQUENCE [LARGE SCALE GENOMIC DNA]</scope>
    <source>
        <strain evidence="2 3">CBS 43764</strain>
    </source>
</reference>
<dbReference type="Gene3D" id="3.40.50.300">
    <property type="entry name" value="P-loop containing nucleotide triphosphate hydrolases"/>
    <property type="match status" value="2"/>
</dbReference>
<dbReference type="HOGENOM" id="CLU_067202_1_1_1"/>
<sequence>MKMESIYVSLSERALLVHQAVQNRNEKRTIILLAGPPGSGKSTIADEVVLRLNENSEKTGVVASVLPMDGFHLYRKELDQLPNRDEAYKRRGAAWTFNADKLLALVKQLHHSKIYCTQTILAPGFNHLEKDPMEEAIAITPETNLLLVEGLWLLYQKEPWSSISDYADDTWFVDVDPTLARDRVARRHIKSGIEKTWDAAVKRAEDNDLRNGDDVRQNLVQVAVRVKSVELGSDSPSISLSHA</sequence>